<dbReference type="AlphaFoldDB" id="A0A0A8Z9M9"/>
<proteinExistence type="predicted"/>
<name>A0A0A8Z9M9_ARUDO</name>
<reference evidence="1" key="1">
    <citation type="submission" date="2014-09" db="EMBL/GenBank/DDBJ databases">
        <authorList>
            <person name="Magalhaes I.L.F."/>
            <person name="Oliveira U."/>
            <person name="Santos F.R."/>
            <person name="Vidigal T.H.D.A."/>
            <person name="Brescovit A.D."/>
            <person name="Santos A.J."/>
        </authorList>
    </citation>
    <scope>NUCLEOTIDE SEQUENCE</scope>
    <source>
        <tissue evidence="1">Shoot tissue taken approximately 20 cm above the soil surface</tissue>
    </source>
</reference>
<sequence length="66" mass="7891">MLRQQIHYPQSKSLSPIPYGIDHQTKLKWDPRRANLFDHRQIRRRKHTKEKIFNIIVSSQGLIALS</sequence>
<accession>A0A0A8Z9M9</accession>
<dbReference type="EMBL" id="GBRH01263492">
    <property type="protein sequence ID" value="JAD34403.1"/>
    <property type="molecule type" value="Transcribed_RNA"/>
</dbReference>
<reference evidence="1" key="2">
    <citation type="journal article" date="2015" name="Data Brief">
        <title>Shoot transcriptome of the giant reed, Arundo donax.</title>
        <authorList>
            <person name="Barrero R.A."/>
            <person name="Guerrero F.D."/>
            <person name="Moolhuijzen P."/>
            <person name="Goolsby J.A."/>
            <person name="Tidwell J."/>
            <person name="Bellgard S.E."/>
            <person name="Bellgard M.I."/>
        </authorList>
    </citation>
    <scope>NUCLEOTIDE SEQUENCE</scope>
    <source>
        <tissue evidence="1">Shoot tissue taken approximately 20 cm above the soil surface</tissue>
    </source>
</reference>
<organism evidence="1">
    <name type="scientific">Arundo donax</name>
    <name type="common">Giant reed</name>
    <name type="synonym">Donax arundinaceus</name>
    <dbReference type="NCBI Taxonomy" id="35708"/>
    <lineage>
        <taxon>Eukaryota</taxon>
        <taxon>Viridiplantae</taxon>
        <taxon>Streptophyta</taxon>
        <taxon>Embryophyta</taxon>
        <taxon>Tracheophyta</taxon>
        <taxon>Spermatophyta</taxon>
        <taxon>Magnoliopsida</taxon>
        <taxon>Liliopsida</taxon>
        <taxon>Poales</taxon>
        <taxon>Poaceae</taxon>
        <taxon>PACMAD clade</taxon>
        <taxon>Arundinoideae</taxon>
        <taxon>Arundineae</taxon>
        <taxon>Arundo</taxon>
    </lineage>
</organism>
<evidence type="ECO:0000313" key="1">
    <source>
        <dbReference type="EMBL" id="JAD34403.1"/>
    </source>
</evidence>
<protein>
    <submittedName>
        <fullName evidence="1">Uncharacterized protein</fullName>
    </submittedName>
</protein>